<evidence type="ECO:0000256" key="1">
    <source>
        <dbReference type="SAM" id="Phobius"/>
    </source>
</evidence>
<name>D7E9C9_METEZ</name>
<dbReference type="OrthoDB" id="99262at2157"/>
<reference evidence="2 3" key="1">
    <citation type="submission" date="2010-06" db="EMBL/GenBank/DDBJ databases">
        <title>Complete sequence chromosome of Methanohalobium evestigatum Z-7303.</title>
        <authorList>
            <consortium name="US DOE Joint Genome Institute"/>
            <person name="Lucas S."/>
            <person name="Copeland A."/>
            <person name="Lapidus A."/>
            <person name="Cheng J.-F."/>
            <person name="Bruce D."/>
            <person name="Goodwin L."/>
            <person name="Pitluck S."/>
            <person name="Saunders E."/>
            <person name="Detter J.C."/>
            <person name="Han C."/>
            <person name="Tapia R."/>
            <person name="Land M."/>
            <person name="Hauser L."/>
            <person name="Kyrpides N."/>
            <person name="Mikhailova N."/>
            <person name="Sieprawska-Lupa M."/>
            <person name="Whitman W.B."/>
            <person name="Anderson I."/>
            <person name="Woyke T."/>
        </authorList>
    </citation>
    <scope>NUCLEOTIDE SEQUENCE [LARGE SCALE GENOMIC DNA]</scope>
    <source>
        <strain evidence="3">ATCC BAA-1072 / DSM 3721 / NBRC 107634 / OCM 161 / Z-7303</strain>
    </source>
</reference>
<keyword evidence="1" id="KW-0472">Membrane</keyword>
<evidence type="ECO:0000313" key="3">
    <source>
        <dbReference type="Proteomes" id="UP000000391"/>
    </source>
</evidence>
<organism evidence="2 3">
    <name type="scientific">Methanohalobium evestigatum (strain ATCC BAA-1072 / DSM 3721 / NBRC 107634 / OCM 161 / Z-7303)</name>
    <dbReference type="NCBI Taxonomy" id="644295"/>
    <lineage>
        <taxon>Archaea</taxon>
        <taxon>Methanobacteriati</taxon>
        <taxon>Methanobacteriota</taxon>
        <taxon>Stenosarchaea group</taxon>
        <taxon>Methanomicrobia</taxon>
        <taxon>Methanosarcinales</taxon>
        <taxon>Methanosarcinaceae</taxon>
        <taxon>Methanohalobium</taxon>
    </lineage>
</organism>
<accession>D7E9C9</accession>
<keyword evidence="1" id="KW-1133">Transmembrane helix</keyword>
<sequence length="231" mass="25652" precursor="true">MDFKKIRVWGILAIIVFAAYLILPVASAVDGNNNVPVYLIALVTILIVSVFGGLMYAGYKADADLNKGEMRRAIAGTFSVGFIILMVLSLHYSFDENKEIVTTFIQLVGVVIGFYFGTRTALSVPKNMTGTTESGMSLDIENVKFETDELGNPTKKITFSIRNRGDTDLQLDKIYFNGEDFDRGIQIKSQSSVKETIEIEKEWIPNKEYNFKVATTTGIVAEKIYSSPTVD</sequence>
<dbReference type="RefSeq" id="WP_013194767.1">
    <property type="nucleotide sequence ID" value="NC_014253.1"/>
</dbReference>
<dbReference type="KEGG" id="mev:Metev_1343"/>
<feature type="transmembrane region" description="Helical" evidence="1">
    <location>
        <begin position="38"/>
        <end position="61"/>
    </location>
</feature>
<dbReference type="GeneID" id="9346977"/>
<feature type="transmembrane region" description="Helical" evidence="1">
    <location>
        <begin position="73"/>
        <end position="94"/>
    </location>
</feature>
<dbReference type="Proteomes" id="UP000000391">
    <property type="component" value="Chromosome"/>
</dbReference>
<evidence type="ECO:0000313" key="2">
    <source>
        <dbReference type="EMBL" id="ADI74201.1"/>
    </source>
</evidence>
<dbReference type="HOGENOM" id="CLU_1197638_0_0_2"/>
<dbReference type="EMBL" id="CP002069">
    <property type="protein sequence ID" value="ADI74201.1"/>
    <property type="molecule type" value="Genomic_DNA"/>
</dbReference>
<protein>
    <submittedName>
        <fullName evidence="2">Uncharacterized protein</fullName>
    </submittedName>
</protein>
<keyword evidence="1" id="KW-0812">Transmembrane</keyword>
<gene>
    <name evidence="2" type="ordered locus">Metev_1343</name>
</gene>
<dbReference type="AlphaFoldDB" id="D7E9C9"/>
<proteinExistence type="predicted"/>
<feature type="transmembrane region" description="Helical" evidence="1">
    <location>
        <begin position="100"/>
        <end position="118"/>
    </location>
</feature>
<keyword evidence="3" id="KW-1185">Reference proteome</keyword>